<sequence length="276" mass="32523">MRKIYNTKIIGCFEQGTILNGCIAENYYQVPALGIIITPRCDIGNSKVSTIHYLPIVKLEDWIKIDFWVIFSNRTKNEVLGKLYSILEKYNLSRNLVKLFSPGQLLDTLQQKINKPEDLDKFKVYLIDIDQLSKEFHQIDGKEVKRLIQCYHKVSKNIFKELKENKIKEFYLLESWETNFEYYVVSLREIRKLTFSLASKISHGIFFNQISEIELSRNDIYKHLTSDEFICSVATLKSPHIEHLMQQFFWNFGRIGVENHQENLESAFHEKAITLI</sequence>
<evidence type="ECO:0000313" key="2">
    <source>
        <dbReference type="Proteomes" id="UP000524404"/>
    </source>
</evidence>
<dbReference type="AlphaFoldDB" id="A0A841EW30"/>
<reference evidence="1 2" key="1">
    <citation type="submission" date="2020-08" db="EMBL/GenBank/DDBJ databases">
        <title>Functional genomics of gut bacteria from endangered species of beetles.</title>
        <authorList>
            <person name="Carlos-Shanley C."/>
        </authorList>
    </citation>
    <scope>NUCLEOTIDE SEQUENCE [LARGE SCALE GENOMIC DNA]</scope>
    <source>
        <strain evidence="1 2">S00070</strain>
    </source>
</reference>
<accession>A0A841EW30</accession>
<dbReference type="Proteomes" id="UP000524404">
    <property type="component" value="Unassembled WGS sequence"/>
</dbReference>
<dbReference type="EMBL" id="JACHKT010000024">
    <property type="protein sequence ID" value="MBB6004520.1"/>
    <property type="molecule type" value="Genomic_DNA"/>
</dbReference>
<comment type="caution">
    <text evidence="1">The sequence shown here is derived from an EMBL/GenBank/DDBJ whole genome shotgun (WGS) entry which is preliminary data.</text>
</comment>
<keyword evidence="2" id="KW-1185">Reference proteome</keyword>
<name>A0A841EW30_9BACT</name>
<gene>
    <name evidence="1" type="ORF">HNP25_003183</name>
</gene>
<dbReference type="RefSeq" id="WP_184135561.1">
    <property type="nucleotide sequence ID" value="NZ_JACHKT010000024.1"/>
</dbReference>
<evidence type="ECO:0000313" key="1">
    <source>
        <dbReference type="EMBL" id="MBB6004520.1"/>
    </source>
</evidence>
<proteinExistence type="predicted"/>
<organism evidence="1 2">
    <name type="scientific">Arcicella rosea</name>
    <dbReference type="NCBI Taxonomy" id="502909"/>
    <lineage>
        <taxon>Bacteria</taxon>
        <taxon>Pseudomonadati</taxon>
        <taxon>Bacteroidota</taxon>
        <taxon>Cytophagia</taxon>
        <taxon>Cytophagales</taxon>
        <taxon>Flectobacillaceae</taxon>
        <taxon>Arcicella</taxon>
    </lineage>
</organism>
<protein>
    <submittedName>
        <fullName evidence="1">Uncharacterized protein</fullName>
    </submittedName>
</protein>